<evidence type="ECO:0000313" key="2">
    <source>
        <dbReference type="EMBL" id="SEB94942.1"/>
    </source>
</evidence>
<dbReference type="PANTHER" id="PTHR31302">
    <property type="entry name" value="TRANSMEMBRANE PROTEIN WITH METALLOPHOSPHOESTERASE DOMAIN-RELATED"/>
    <property type="match status" value="1"/>
</dbReference>
<dbReference type="SUPFAM" id="SSF56300">
    <property type="entry name" value="Metallo-dependent phosphatases"/>
    <property type="match status" value="1"/>
</dbReference>
<evidence type="ECO:0000259" key="1">
    <source>
        <dbReference type="Pfam" id="PF00149"/>
    </source>
</evidence>
<keyword evidence="3" id="KW-1185">Reference proteome</keyword>
<dbReference type="OrthoDB" id="9780884at2"/>
<dbReference type="Gene3D" id="3.60.21.10">
    <property type="match status" value="1"/>
</dbReference>
<dbReference type="EMBL" id="FNRY01000001">
    <property type="protein sequence ID" value="SEB94942.1"/>
    <property type="molecule type" value="Genomic_DNA"/>
</dbReference>
<protein>
    <submittedName>
        <fullName evidence="2">Predicted phosphohydrolase, MPP superfamily</fullName>
    </submittedName>
</protein>
<dbReference type="STRING" id="640635.SAMN04489806_2206"/>
<dbReference type="AlphaFoldDB" id="A0A1H4NK70"/>
<dbReference type="RefSeq" id="WP_091183947.1">
    <property type="nucleotide sequence ID" value="NZ_FNRY01000001.1"/>
</dbReference>
<dbReference type="InterPro" id="IPR029052">
    <property type="entry name" value="Metallo-depent_PP-like"/>
</dbReference>
<sequence length="321" mass="34791">MGRRGGTGLIAALAASALAGAAAFAWGSLIERRLFTLREVTVPILPPGAEPIRVLHLSDLHMAPWQRDKQRWVAGLVDLKPDLVVSTGDNLGHEDGLVGIRRALETYRGIPGVQVHGSNDFYGPMRKSWFAYLKRHSGGVKKRKPDLDTAALDRFFGETLGWLDLNNAVGSMTVNGTVLDFFGVDDPHVHRDRLGLLTRLIDEQKDDQTLDTDDPGLSRHVSIGVAHAPYQRVLNAFVTHGAQLILAGHTHGGQVCIPGYGAVVTNCDIPRSKVKGLSVWTHALRSSFLNVSAGLGTSIYAPVRFACRPEATLLKLVAAQH</sequence>
<dbReference type="GO" id="GO:0009245">
    <property type="term" value="P:lipid A biosynthetic process"/>
    <property type="evidence" value="ECO:0007669"/>
    <property type="project" value="TreeGrafter"/>
</dbReference>
<evidence type="ECO:0000313" key="3">
    <source>
        <dbReference type="Proteomes" id="UP000199183"/>
    </source>
</evidence>
<dbReference type="PANTHER" id="PTHR31302:SF20">
    <property type="entry name" value="CONSERVED PROTEIN"/>
    <property type="match status" value="1"/>
</dbReference>
<dbReference type="GO" id="GO:0008758">
    <property type="term" value="F:UDP-2,3-diacylglucosamine hydrolase activity"/>
    <property type="evidence" value="ECO:0007669"/>
    <property type="project" value="TreeGrafter"/>
</dbReference>
<dbReference type="Pfam" id="PF00149">
    <property type="entry name" value="Metallophos"/>
    <property type="match status" value="1"/>
</dbReference>
<name>A0A1H4NK70_9MICO</name>
<proteinExistence type="predicted"/>
<accession>A0A1H4NK70</accession>
<dbReference type="Proteomes" id="UP000199183">
    <property type="component" value="Unassembled WGS sequence"/>
</dbReference>
<dbReference type="GO" id="GO:0016020">
    <property type="term" value="C:membrane"/>
    <property type="evidence" value="ECO:0007669"/>
    <property type="project" value="GOC"/>
</dbReference>
<feature type="domain" description="Calcineurin-like phosphoesterase" evidence="1">
    <location>
        <begin position="52"/>
        <end position="252"/>
    </location>
</feature>
<organism evidence="2 3">
    <name type="scientific">Paramicrobacterium humi</name>
    <dbReference type="NCBI Taxonomy" id="640635"/>
    <lineage>
        <taxon>Bacteria</taxon>
        <taxon>Bacillati</taxon>
        <taxon>Actinomycetota</taxon>
        <taxon>Actinomycetes</taxon>
        <taxon>Micrococcales</taxon>
        <taxon>Microbacteriaceae</taxon>
        <taxon>Paramicrobacterium</taxon>
    </lineage>
</organism>
<reference evidence="2 3" key="1">
    <citation type="submission" date="2016-10" db="EMBL/GenBank/DDBJ databases">
        <authorList>
            <person name="de Groot N.N."/>
        </authorList>
    </citation>
    <scope>NUCLEOTIDE SEQUENCE [LARGE SCALE GENOMIC DNA]</scope>
    <source>
        <strain evidence="2 3">DSM 21799</strain>
    </source>
</reference>
<keyword evidence="2" id="KW-0378">Hydrolase</keyword>
<dbReference type="InterPro" id="IPR051158">
    <property type="entry name" value="Metallophosphoesterase_sf"/>
</dbReference>
<dbReference type="InterPro" id="IPR004843">
    <property type="entry name" value="Calcineurin-like_PHP"/>
</dbReference>
<gene>
    <name evidence="2" type="ORF">SAMN04489806_2206</name>
</gene>